<dbReference type="KEGG" id="psyo:PB01_11230"/>
<reference evidence="2 3" key="1">
    <citation type="submission" date="2018-07" db="EMBL/GenBank/DDBJ databases">
        <title>Complete genome sequence of Psychrobacillus sp. PB01, isolated from iceberg, and comparative genome analysis of Psychrobacillus strains.</title>
        <authorList>
            <person name="Lee P.C."/>
        </authorList>
    </citation>
    <scope>NUCLEOTIDE SEQUENCE [LARGE SCALE GENOMIC DNA]</scope>
    <source>
        <strain evidence="2 3">PB01</strain>
    </source>
</reference>
<gene>
    <name evidence="2" type="ORF">PB01_11230</name>
</gene>
<keyword evidence="3" id="KW-1185">Reference proteome</keyword>
<proteinExistence type="predicted"/>
<organism evidence="2 3">
    <name type="scientific">Psychrobacillus glaciei</name>
    <dbReference type="NCBI Taxonomy" id="2283160"/>
    <lineage>
        <taxon>Bacteria</taxon>
        <taxon>Bacillati</taxon>
        <taxon>Bacillota</taxon>
        <taxon>Bacilli</taxon>
        <taxon>Bacillales</taxon>
        <taxon>Bacillaceae</taxon>
        <taxon>Psychrobacillus</taxon>
    </lineage>
</organism>
<dbReference type="OrthoDB" id="2623159at2"/>
<dbReference type="Pfam" id="PF13799">
    <property type="entry name" value="DUF4183"/>
    <property type="match status" value="1"/>
</dbReference>
<dbReference type="Proteomes" id="UP000325517">
    <property type="component" value="Chromosome"/>
</dbReference>
<evidence type="ECO:0000313" key="2">
    <source>
        <dbReference type="EMBL" id="QFF99351.1"/>
    </source>
</evidence>
<accession>A0A5J6SN55</accession>
<dbReference type="AlphaFoldDB" id="A0A5J6SN55"/>
<evidence type="ECO:0000313" key="3">
    <source>
        <dbReference type="Proteomes" id="UP000325517"/>
    </source>
</evidence>
<dbReference type="InterPro" id="IPR025237">
    <property type="entry name" value="DUF4183"/>
</dbReference>
<evidence type="ECO:0000259" key="1">
    <source>
        <dbReference type="Pfam" id="PF13799"/>
    </source>
</evidence>
<name>A0A5J6SN55_9BACI</name>
<dbReference type="EMBL" id="CP031223">
    <property type="protein sequence ID" value="QFF99351.1"/>
    <property type="molecule type" value="Genomic_DNA"/>
</dbReference>
<feature type="domain" description="DUF4183" evidence="1">
    <location>
        <begin position="50"/>
        <end position="117"/>
    </location>
</feature>
<sequence>MNKERGDNMCEHEEPKKHPPLNGDLFKISIIPTVKRYFYIPKCNIHLENGSTIPSNLFINDEGKQTIKFTRFIPNGYINLYVNGVMQEGKLYVLHANYLTLYPIHSIILAGTPIIVESLGFNAKITL</sequence>
<protein>
    <submittedName>
        <fullName evidence="2">DUF4183 domain-containing protein</fullName>
    </submittedName>
</protein>